<evidence type="ECO:0000313" key="4">
    <source>
        <dbReference type="Proteomes" id="UP000004018"/>
    </source>
</evidence>
<evidence type="ECO:0000313" key="1">
    <source>
        <dbReference type="EMBL" id="EFD94407.1"/>
    </source>
</evidence>
<gene>
    <name evidence="1" type="ORF">HMPREF0889_1391</name>
    <name evidence="2" type="ORF">HMPREF1039_1393</name>
</gene>
<reference evidence="2 4" key="3">
    <citation type="submission" date="2011-04" db="EMBL/GenBank/DDBJ databases">
        <authorList>
            <person name="Harkins D.M."/>
            <person name="Madupu R."/>
            <person name="Durkin A.S."/>
            <person name="Torralba M."/>
            <person name="Methe B."/>
            <person name="Sutton G.G."/>
            <person name="Nelson K.E."/>
        </authorList>
    </citation>
    <scope>NUCLEOTIDE SEQUENCE [LARGE SCALE GENOMIC DNA]</scope>
    <source>
        <strain evidence="2 4">UPII 199-6</strain>
    </source>
</reference>
<dbReference type="Proteomes" id="UP000004018">
    <property type="component" value="Unassembled WGS sequence"/>
</dbReference>
<dbReference type="OrthoDB" id="9811390at2"/>
<evidence type="ECO:0008006" key="5">
    <source>
        <dbReference type="Google" id="ProtNLM"/>
    </source>
</evidence>
<evidence type="ECO:0000313" key="2">
    <source>
        <dbReference type="EMBL" id="EGL39530.1"/>
    </source>
</evidence>
<dbReference type="EMBL" id="ADGP01000013">
    <property type="protein sequence ID" value="EFD94407.1"/>
    <property type="molecule type" value="Genomic_DNA"/>
</dbReference>
<evidence type="ECO:0000313" key="3">
    <source>
        <dbReference type="Proteomes" id="UP000003242"/>
    </source>
</evidence>
<dbReference type="AlphaFoldDB" id="D3LTU1"/>
<keyword evidence="4" id="KW-1185">Reference proteome</keyword>
<comment type="caution">
    <text evidence="1">The sequence shown here is derived from an EMBL/GenBank/DDBJ whole genome shotgun (WGS) entry which is preliminary data.</text>
</comment>
<dbReference type="RefSeq" id="WP_007391486.1">
    <property type="nucleotide sequence ID" value="NZ_ADGP01000013.1"/>
</dbReference>
<protein>
    <recommendedName>
        <fullName evidence="5">DUF370 domain-containing protein</fullName>
    </recommendedName>
</protein>
<dbReference type="Proteomes" id="UP000003242">
    <property type="component" value="Unassembled WGS sequence"/>
</dbReference>
<reference evidence="1" key="2">
    <citation type="submission" date="2009-12" db="EMBL/GenBank/DDBJ databases">
        <authorList>
            <person name="Madupu R."/>
            <person name="Durkin A.S."/>
            <person name="Torralba M."/>
            <person name="Methe B."/>
            <person name="Sutton G.G."/>
            <person name="Strausberg R.L."/>
            <person name="Nelson K.E."/>
        </authorList>
    </citation>
    <scope>NUCLEOTIDE SEQUENCE</scope>
    <source>
        <strain evidence="1">28L</strain>
    </source>
</reference>
<dbReference type="STRING" id="699218.HMPREF0889_1391"/>
<reference evidence="3" key="1">
    <citation type="submission" date="2009-12" db="EMBL/GenBank/DDBJ databases">
        <title>Sequence of Clostridiales genomosp. BVAB3 str. UPII9-5.</title>
        <authorList>
            <person name="Madupu R."/>
            <person name="Durkin A.S."/>
            <person name="Torralba M."/>
            <person name="Methe B."/>
            <person name="Sutton G.G."/>
            <person name="Strausberg R.L."/>
            <person name="Nelson K.E."/>
        </authorList>
    </citation>
    <scope>NUCLEOTIDE SEQUENCE [LARGE SCALE GENOMIC DNA]</scope>
    <source>
        <strain evidence="3">28L</strain>
    </source>
</reference>
<sequence length="86" mass="10236">MYLHIGGNYMVNIQSIVAFFKKHPKRSEKSNPLQKYYRPLIFVHTEKDTPVRSYIVTEEYIYASPLTLKTLIKRYIGCFSKIAYRK</sequence>
<proteinExistence type="predicted"/>
<name>D3LTU1_9FIRM</name>
<organism evidence="1 3">
    <name type="scientific">Megasphaera lornae</name>
    <dbReference type="NCBI Taxonomy" id="1000568"/>
    <lineage>
        <taxon>Bacteria</taxon>
        <taxon>Bacillati</taxon>
        <taxon>Bacillota</taxon>
        <taxon>Negativicutes</taxon>
        <taxon>Veillonellales</taxon>
        <taxon>Veillonellaceae</taxon>
        <taxon>Megasphaera</taxon>
    </lineage>
</organism>
<accession>D3LTU1</accession>
<dbReference type="EMBL" id="AFIJ01000036">
    <property type="protein sequence ID" value="EGL39530.1"/>
    <property type="molecule type" value="Genomic_DNA"/>
</dbReference>